<evidence type="ECO:0000256" key="9">
    <source>
        <dbReference type="ARBA" id="ARBA00023034"/>
    </source>
</evidence>
<dbReference type="Gene3D" id="3.40.50.11340">
    <property type="match status" value="1"/>
</dbReference>
<dbReference type="Pfam" id="PF10250">
    <property type="entry name" value="O-FucT"/>
    <property type="match status" value="1"/>
</dbReference>
<dbReference type="GO" id="GO:0046922">
    <property type="term" value="F:peptide-O-fucosyltransferase activity"/>
    <property type="evidence" value="ECO:0007669"/>
    <property type="project" value="UniProtKB-EC"/>
</dbReference>
<keyword evidence="9" id="KW-0333">Golgi apparatus</keyword>
<evidence type="ECO:0000256" key="12">
    <source>
        <dbReference type="ARBA" id="ARBA00023253"/>
    </source>
</evidence>
<keyword evidence="8" id="KW-0256">Endoplasmic reticulum</keyword>
<dbReference type="GO" id="GO:0005794">
    <property type="term" value="C:Golgi apparatus"/>
    <property type="evidence" value="ECO:0007669"/>
    <property type="project" value="UniProtKB-SubCell"/>
</dbReference>
<evidence type="ECO:0000256" key="1">
    <source>
        <dbReference type="ARBA" id="ARBA00004240"/>
    </source>
</evidence>
<dbReference type="OrthoDB" id="422368at2759"/>
<evidence type="ECO:0000256" key="3">
    <source>
        <dbReference type="ARBA" id="ARBA00004922"/>
    </source>
</evidence>
<reference evidence="20" key="1">
    <citation type="submission" date="2020-09" db="EMBL/GenBank/DDBJ databases">
        <authorList>
            <person name="Kikuchi T."/>
        </authorList>
    </citation>
    <scope>NUCLEOTIDE SEQUENCE</scope>
    <source>
        <strain evidence="20">Ka4C1</strain>
    </source>
</reference>
<dbReference type="SMR" id="A0A7I8WG47"/>
<feature type="chain" id="PRO_5035384707" description="GDP-fucose protein O-fucosyltransferase 2" evidence="19">
    <location>
        <begin position="20"/>
        <end position="424"/>
    </location>
</feature>
<evidence type="ECO:0000256" key="16">
    <source>
        <dbReference type="ARBA" id="ARBA00033083"/>
    </source>
</evidence>
<keyword evidence="5" id="KW-0328">Glycosyltransferase</keyword>
<feature type="signal peptide" evidence="19">
    <location>
        <begin position="1"/>
        <end position="19"/>
    </location>
</feature>
<dbReference type="Proteomes" id="UP000659654">
    <property type="component" value="Unassembled WGS sequence"/>
</dbReference>
<dbReference type="PANTHER" id="PTHR13398:SF0">
    <property type="entry name" value="GDP-FUCOSE PROTEIN O-FUCOSYLTRANSFERASE 2"/>
    <property type="match status" value="1"/>
</dbReference>
<dbReference type="AlphaFoldDB" id="A0A7I8WG47"/>
<protein>
    <recommendedName>
        <fullName evidence="15">GDP-fucose protein O-fucosyltransferase 2</fullName>
        <ecNumber evidence="4">2.4.1.221</ecNumber>
    </recommendedName>
    <alternativeName>
        <fullName evidence="16">Peptide-O-fucosyltransferase 2</fullName>
    </alternativeName>
</protein>
<evidence type="ECO:0000256" key="18">
    <source>
        <dbReference type="ARBA" id="ARBA00048647"/>
    </source>
</evidence>
<comment type="pathway">
    <text evidence="3">Protein modification; protein glycosylation.</text>
</comment>
<dbReference type="InterPro" id="IPR045130">
    <property type="entry name" value="OFUT2-like"/>
</dbReference>
<evidence type="ECO:0000256" key="15">
    <source>
        <dbReference type="ARBA" id="ARBA00026232"/>
    </source>
</evidence>
<dbReference type="FunFam" id="3.40.50.11350:FF:000002">
    <property type="entry name" value="GDP-fucose protein O-fucosyltransferase 2"/>
    <property type="match status" value="1"/>
</dbReference>
<dbReference type="CDD" id="cd11298">
    <property type="entry name" value="O-FucT-2"/>
    <property type="match status" value="1"/>
</dbReference>
<keyword evidence="12" id="KW-0294">Fucose metabolism</keyword>
<evidence type="ECO:0000313" key="20">
    <source>
        <dbReference type="EMBL" id="CAD5222962.1"/>
    </source>
</evidence>
<dbReference type="InterPro" id="IPR019378">
    <property type="entry name" value="GDP-Fuc_O-FucTrfase"/>
</dbReference>
<keyword evidence="7 19" id="KW-0732">Signal</keyword>
<evidence type="ECO:0000256" key="4">
    <source>
        <dbReference type="ARBA" id="ARBA00012196"/>
    </source>
</evidence>
<keyword evidence="11" id="KW-0325">Glycoprotein</keyword>
<organism evidence="20 21">
    <name type="scientific">Bursaphelenchus xylophilus</name>
    <name type="common">Pinewood nematode worm</name>
    <name type="synonym">Aphelenchoides xylophilus</name>
    <dbReference type="NCBI Taxonomy" id="6326"/>
    <lineage>
        <taxon>Eukaryota</taxon>
        <taxon>Metazoa</taxon>
        <taxon>Ecdysozoa</taxon>
        <taxon>Nematoda</taxon>
        <taxon>Chromadorea</taxon>
        <taxon>Rhabditida</taxon>
        <taxon>Tylenchina</taxon>
        <taxon>Tylenchomorpha</taxon>
        <taxon>Aphelenchoidea</taxon>
        <taxon>Aphelenchoididae</taxon>
        <taxon>Bursaphelenchus</taxon>
    </lineage>
</organism>
<dbReference type="PANTHER" id="PTHR13398">
    <property type="entry name" value="GDP-FUCOSE PROTEIN O-FUCOSYLTRANSFERASE 2"/>
    <property type="match status" value="1"/>
</dbReference>
<dbReference type="EMBL" id="CAJFDI010000003">
    <property type="protein sequence ID" value="CAD5222962.1"/>
    <property type="molecule type" value="Genomic_DNA"/>
</dbReference>
<dbReference type="EMBL" id="CAJFCV020000003">
    <property type="protein sequence ID" value="CAG9111435.1"/>
    <property type="molecule type" value="Genomic_DNA"/>
</dbReference>
<evidence type="ECO:0000256" key="8">
    <source>
        <dbReference type="ARBA" id="ARBA00022824"/>
    </source>
</evidence>
<sequence>MNLILVSSLILSVIYVNLAENLDKKPKKFIIFGVNYGEGLNLRRDVYGRIANTIRQLRKKGHNYHLVLPPFQGLPHWRAHRAVFHKWSDLFDFESLNEFIPVIELEDYIKENGIEVNSSLYLQHYEEGWGENFEMKYDIRDCIDANIYYTDLPNGMLRSYVTSFLGLNFQQLRCLSFQGQSSTLVDAILELEPETTSLLIERCETVLHDHFGDKFYWDARRSMRYAKNLVEIGDQFRQQNLDSTDVSDKTLLYPHWKEHKPKAGQALGGPYMAVHWRRRDFLHSHKAEVPTIDGTVKQVVKKLKQLKLNTLFVCTDAEKEEFEELKGKLSQDGVKVVRFENEALTDGQVSIVDQWIAAHARYFIGTHVSTFSYRIHEDREILGFDPATTFNDLCPDDKIESGCEQPAKWTIKYDLDPYYHRDEF</sequence>
<evidence type="ECO:0000256" key="13">
    <source>
        <dbReference type="ARBA" id="ARBA00023277"/>
    </source>
</evidence>
<evidence type="ECO:0000256" key="11">
    <source>
        <dbReference type="ARBA" id="ARBA00023180"/>
    </source>
</evidence>
<keyword evidence="6" id="KW-0808">Transferase</keyword>
<evidence type="ECO:0000256" key="14">
    <source>
        <dbReference type="ARBA" id="ARBA00025803"/>
    </source>
</evidence>
<evidence type="ECO:0000256" key="10">
    <source>
        <dbReference type="ARBA" id="ARBA00023157"/>
    </source>
</evidence>
<comment type="similarity">
    <text evidence="14">Belongs to the glycosyltransferase 68 family.</text>
</comment>
<dbReference type="Gene3D" id="3.40.50.11350">
    <property type="match status" value="1"/>
</dbReference>
<proteinExistence type="inferred from homology"/>
<comment type="subcellular location">
    <subcellularLocation>
        <location evidence="1">Endoplasmic reticulum</location>
    </subcellularLocation>
    <subcellularLocation>
        <location evidence="2">Golgi apparatus</location>
    </subcellularLocation>
</comment>
<keyword evidence="10" id="KW-1015">Disulfide bond</keyword>
<dbReference type="GO" id="GO:0005783">
    <property type="term" value="C:endoplasmic reticulum"/>
    <property type="evidence" value="ECO:0007669"/>
    <property type="project" value="UniProtKB-SubCell"/>
</dbReference>
<evidence type="ECO:0000256" key="5">
    <source>
        <dbReference type="ARBA" id="ARBA00022676"/>
    </source>
</evidence>
<comment type="catalytic activity">
    <reaction evidence="18">
        <text>L-seryl-[protein] + GDP-beta-L-fucose = 3-O-(alpha-L-fucosyl)-L-seryl-[protein] + GDP + H(+)</text>
        <dbReference type="Rhea" id="RHEA:63644"/>
        <dbReference type="Rhea" id="RHEA-COMP:9863"/>
        <dbReference type="Rhea" id="RHEA-COMP:17914"/>
        <dbReference type="ChEBI" id="CHEBI:15378"/>
        <dbReference type="ChEBI" id="CHEBI:29999"/>
        <dbReference type="ChEBI" id="CHEBI:57273"/>
        <dbReference type="ChEBI" id="CHEBI:58189"/>
        <dbReference type="ChEBI" id="CHEBI:189632"/>
        <dbReference type="EC" id="2.4.1.221"/>
    </reaction>
    <physiologicalReaction direction="left-to-right" evidence="18">
        <dbReference type="Rhea" id="RHEA:63645"/>
    </physiologicalReaction>
</comment>
<name>A0A7I8WG47_BURXY</name>
<evidence type="ECO:0000313" key="21">
    <source>
        <dbReference type="Proteomes" id="UP000659654"/>
    </source>
</evidence>
<evidence type="ECO:0000256" key="2">
    <source>
        <dbReference type="ARBA" id="ARBA00004555"/>
    </source>
</evidence>
<evidence type="ECO:0000256" key="7">
    <source>
        <dbReference type="ARBA" id="ARBA00022729"/>
    </source>
</evidence>
<evidence type="ECO:0000256" key="17">
    <source>
        <dbReference type="ARBA" id="ARBA00047273"/>
    </source>
</evidence>
<dbReference type="GO" id="GO:0006004">
    <property type="term" value="P:fucose metabolic process"/>
    <property type="evidence" value="ECO:0007669"/>
    <property type="project" value="UniProtKB-KW"/>
</dbReference>
<comment type="caution">
    <text evidence="20">The sequence shown here is derived from an EMBL/GenBank/DDBJ whole genome shotgun (WGS) entry which is preliminary data.</text>
</comment>
<dbReference type="EC" id="2.4.1.221" evidence="4"/>
<comment type="catalytic activity">
    <reaction evidence="17">
        <text>L-threonyl-[protein] + GDP-beta-L-fucose = 3-O-(alpha-L-fucosyl)-L-threonyl-[protein] + GDP + H(+)</text>
        <dbReference type="Rhea" id="RHEA:70491"/>
        <dbReference type="Rhea" id="RHEA-COMP:11060"/>
        <dbReference type="Rhea" id="RHEA-COMP:17915"/>
        <dbReference type="ChEBI" id="CHEBI:15378"/>
        <dbReference type="ChEBI" id="CHEBI:30013"/>
        <dbReference type="ChEBI" id="CHEBI:57273"/>
        <dbReference type="ChEBI" id="CHEBI:58189"/>
        <dbReference type="ChEBI" id="CHEBI:189631"/>
        <dbReference type="EC" id="2.4.1.221"/>
    </reaction>
    <physiologicalReaction direction="left-to-right" evidence="17">
        <dbReference type="Rhea" id="RHEA:70492"/>
    </physiologicalReaction>
</comment>
<accession>A0A7I8WG47</accession>
<dbReference type="Proteomes" id="UP000582659">
    <property type="component" value="Unassembled WGS sequence"/>
</dbReference>
<evidence type="ECO:0000256" key="19">
    <source>
        <dbReference type="SAM" id="SignalP"/>
    </source>
</evidence>
<keyword evidence="13" id="KW-0119">Carbohydrate metabolism</keyword>
<keyword evidence="21" id="KW-1185">Reference proteome</keyword>
<gene>
    <name evidence="20" type="ORF">BXYJ_LOCUS7741</name>
</gene>
<evidence type="ECO:0000256" key="6">
    <source>
        <dbReference type="ARBA" id="ARBA00022679"/>
    </source>
</evidence>